<evidence type="ECO:0000259" key="1">
    <source>
        <dbReference type="Pfam" id="PF00085"/>
    </source>
</evidence>
<dbReference type="Pfam" id="PF00085">
    <property type="entry name" value="Thioredoxin"/>
    <property type="match status" value="1"/>
</dbReference>
<dbReference type="Gene3D" id="3.40.30.10">
    <property type="entry name" value="Glutaredoxin"/>
    <property type="match status" value="1"/>
</dbReference>
<keyword evidence="3" id="KW-1185">Reference proteome</keyword>
<protein>
    <recommendedName>
        <fullName evidence="1">Thioredoxin domain-containing protein</fullName>
    </recommendedName>
</protein>
<evidence type="ECO:0000313" key="2">
    <source>
        <dbReference type="EMBL" id="SBT03283.1"/>
    </source>
</evidence>
<accession>A0A1A8XH67</accession>
<dbReference type="CDD" id="cd02947">
    <property type="entry name" value="TRX_family"/>
    <property type="match status" value="1"/>
</dbReference>
<reference evidence="2 3" key="1">
    <citation type="submission" date="2016-06" db="EMBL/GenBank/DDBJ databases">
        <authorList>
            <person name="Kjaerup R.B."/>
            <person name="Dalgaard T.S."/>
            <person name="Juul-Madsen H.R."/>
        </authorList>
    </citation>
    <scope>NUCLEOTIDE SEQUENCE [LARGE SCALE GENOMIC DNA]</scope>
    <source>
        <strain evidence="2">2</strain>
    </source>
</reference>
<sequence>MSLRPNVSNAEESPLSEEFLVICLCAEWCGICRDYRAGFDGLASQFPDTRFCWVDIEDQADDLGEVDVENFPTMLIRRHQLVLFFGAILPHQSHLRMLIEAFREQTPAESLAYANSNPERRGWQENQELCRLGMIK</sequence>
<gene>
    <name evidence="2" type="ORF">PROAA_1020012</name>
</gene>
<dbReference type="AlphaFoldDB" id="A0A1A8XH67"/>
<dbReference type="EMBL" id="FLQY01000005">
    <property type="protein sequence ID" value="SBT03283.1"/>
    <property type="molecule type" value="Genomic_DNA"/>
</dbReference>
<dbReference type="RefSeq" id="WP_245664098.1">
    <property type="nucleotide sequence ID" value="NZ_FLQY01000005.1"/>
</dbReference>
<evidence type="ECO:0000313" key="3">
    <source>
        <dbReference type="Proteomes" id="UP000199600"/>
    </source>
</evidence>
<dbReference type="InterPro" id="IPR036249">
    <property type="entry name" value="Thioredoxin-like_sf"/>
</dbReference>
<dbReference type="InterPro" id="IPR013766">
    <property type="entry name" value="Thioredoxin_domain"/>
</dbReference>
<proteinExistence type="predicted"/>
<feature type="domain" description="Thioredoxin" evidence="1">
    <location>
        <begin position="17"/>
        <end position="78"/>
    </location>
</feature>
<dbReference type="Proteomes" id="UP000199600">
    <property type="component" value="Unassembled WGS sequence"/>
</dbReference>
<name>A0A1A8XH67_9RHOO</name>
<dbReference type="SUPFAM" id="SSF52833">
    <property type="entry name" value="Thioredoxin-like"/>
    <property type="match status" value="1"/>
</dbReference>
<organism evidence="2 3">
    <name type="scientific">Candidatus Propionivibrio aalborgensis</name>
    <dbReference type="NCBI Taxonomy" id="1860101"/>
    <lineage>
        <taxon>Bacteria</taxon>
        <taxon>Pseudomonadati</taxon>
        <taxon>Pseudomonadota</taxon>
        <taxon>Betaproteobacteria</taxon>
        <taxon>Rhodocyclales</taxon>
        <taxon>Rhodocyclaceae</taxon>
        <taxon>Propionivibrio</taxon>
    </lineage>
</organism>